<dbReference type="InterPro" id="IPR024726">
    <property type="entry name" value="FhuF_C"/>
</dbReference>
<evidence type="ECO:0000259" key="1">
    <source>
        <dbReference type="Pfam" id="PF11575"/>
    </source>
</evidence>
<evidence type="ECO:0000313" key="2">
    <source>
        <dbReference type="EMBL" id="EKX92508.1"/>
    </source>
</evidence>
<protein>
    <recommendedName>
        <fullName evidence="1">Ferric siderophore reductase C-terminal domain-containing protein</fullName>
    </recommendedName>
</protein>
<name>L1MMN0_9CORY</name>
<accession>L1MMN0</accession>
<dbReference type="AlphaFoldDB" id="L1MMN0"/>
<dbReference type="OrthoDB" id="3290158at2"/>
<gene>
    <name evidence="2" type="ORF">HMPREF9997_00174</name>
</gene>
<dbReference type="GO" id="GO:0051537">
    <property type="term" value="F:2 iron, 2 sulfur cluster binding"/>
    <property type="evidence" value="ECO:0007669"/>
    <property type="project" value="InterPro"/>
</dbReference>
<reference evidence="2 3" key="1">
    <citation type="submission" date="2012-05" db="EMBL/GenBank/DDBJ databases">
        <authorList>
            <person name="Weinstock G."/>
            <person name="Sodergren E."/>
            <person name="Lobos E.A."/>
            <person name="Fulton L."/>
            <person name="Fulton R."/>
            <person name="Courtney L."/>
            <person name="Fronick C."/>
            <person name="O'Laughlin M."/>
            <person name="Godfrey J."/>
            <person name="Wilson R.M."/>
            <person name="Miner T."/>
            <person name="Farmer C."/>
            <person name="Delehaunty K."/>
            <person name="Cordes M."/>
            <person name="Minx P."/>
            <person name="Tomlinson C."/>
            <person name="Chen J."/>
            <person name="Wollam A."/>
            <person name="Pepin K.H."/>
            <person name="Bhonagiri V."/>
            <person name="Zhang X."/>
            <person name="Suruliraj S."/>
            <person name="Warren W."/>
            <person name="Mitreva M."/>
            <person name="Mardis E.R."/>
            <person name="Wilson R.K."/>
        </authorList>
    </citation>
    <scope>NUCLEOTIDE SEQUENCE [LARGE SCALE GENOMIC DNA]</scope>
    <source>
        <strain evidence="2 3">F0235</strain>
    </source>
</reference>
<dbReference type="HOGENOM" id="CLU_085298_1_0_11"/>
<evidence type="ECO:0000313" key="3">
    <source>
        <dbReference type="Proteomes" id="UP000010445"/>
    </source>
</evidence>
<organism evidence="2 3">
    <name type="scientific">Corynebacterium durum F0235</name>
    <dbReference type="NCBI Taxonomy" id="1035195"/>
    <lineage>
        <taxon>Bacteria</taxon>
        <taxon>Bacillati</taxon>
        <taxon>Actinomycetota</taxon>
        <taxon>Actinomycetes</taxon>
        <taxon>Mycobacteriales</taxon>
        <taxon>Corynebacteriaceae</taxon>
        <taxon>Corynebacterium</taxon>
    </lineage>
</organism>
<dbReference type="EMBL" id="AMEM01000005">
    <property type="protein sequence ID" value="EKX92508.1"/>
    <property type="molecule type" value="Genomic_DNA"/>
</dbReference>
<proteinExistence type="predicted"/>
<dbReference type="PATRIC" id="fig|1035195.3.peg.164"/>
<dbReference type="Proteomes" id="UP000010445">
    <property type="component" value="Unassembled WGS sequence"/>
</dbReference>
<sequence>MKPNTPVWNHIVAEHPRFSTAVFPTKNSRRISVEELASVEVLDRAIAASDELFPMGVPKHQAQVWWFSLNNTLLGPALTAMVECHVTPSLDVARGAMFIQNPGTEHGQGYWMSFFTDVFTDDSEAAWRAAGADYARSIAPVIQALAEVAGASTRALWAVSVDAVAGAAVGAGNDAFEPYRGVRIAQALLAGMAEGVPEGVRLPEPHFRDFCDGHFQPTDVAAALAGEERDVHTVPQRVSCCMIYRSPAAGMCLSCPKQTPEERDRQLIDSFTFDF</sequence>
<dbReference type="RefSeq" id="WP_006061871.1">
    <property type="nucleotide sequence ID" value="NZ_KB290821.1"/>
</dbReference>
<dbReference type="Pfam" id="PF11575">
    <property type="entry name" value="FhuF_C"/>
    <property type="match status" value="1"/>
</dbReference>
<feature type="domain" description="Ferric siderophore reductase C-terminal" evidence="1">
    <location>
        <begin position="237"/>
        <end position="257"/>
    </location>
</feature>
<comment type="caution">
    <text evidence="2">The sequence shown here is derived from an EMBL/GenBank/DDBJ whole genome shotgun (WGS) entry which is preliminary data.</text>
</comment>
<keyword evidence="3" id="KW-1185">Reference proteome</keyword>
<dbReference type="STRING" id="1035195.HMPREF9997_00174"/>
<dbReference type="eggNOG" id="COG4114">
    <property type="taxonomic scope" value="Bacteria"/>
</dbReference>